<gene>
    <name evidence="1" type="ORF">DDZ16_13460</name>
</gene>
<proteinExistence type="predicted"/>
<reference evidence="1 2" key="1">
    <citation type="submission" date="2018-05" db="EMBL/GenBank/DDBJ databases">
        <title>Marinilabilia rubrum sp. nov., isolated from saltern sediment.</title>
        <authorList>
            <person name="Zhang R."/>
        </authorList>
    </citation>
    <scope>NUCLEOTIDE SEQUENCE [LARGE SCALE GENOMIC DNA]</scope>
    <source>
        <strain evidence="1 2">WTE16</strain>
    </source>
</reference>
<dbReference type="EMBL" id="QEWP01000011">
    <property type="protein sequence ID" value="PWD98742.1"/>
    <property type="molecule type" value="Genomic_DNA"/>
</dbReference>
<comment type="caution">
    <text evidence="1">The sequence shown here is derived from an EMBL/GenBank/DDBJ whole genome shotgun (WGS) entry which is preliminary data.</text>
</comment>
<dbReference type="Proteomes" id="UP000244956">
    <property type="component" value="Unassembled WGS sequence"/>
</dbReference>
<evidence type="ECO:0000313" key="2">
    <source>
        <dbReference type="Proteomes" id="UP000244956"/>
    </source>
</evidence>
<protein>
    <submittedName>
        <fullName evidence="1">Uncharacterized protein</fullName>
    </submittedName>
</protein>
<evidence type="ECO:0000313" key="1">
    <source>
        <dbReference type="EMBL" id="PWD98742.1"/>
    </source>
</evidence>
<organism evidence="1 2">
    <name type="scientific">Marinilabilia rubra</name>
    <dbReference type="NCBI Taxonomy" id="2162893"/>
    <lineage>
        <taxon>Bacteria</taxon>
        <taxon>Pseudomonadati</taxon>
        <taxon>Bacteroidota</taxon>
        <taxon>Bacteroidia</taxon>
        <taxon>Marinilabiliales</taxon>
        <taxon>Marinilabiliaceae</taxon>
        <taxon>Marinilabilia</taxon>
    </lineage>
</organism>
<dbReference type="AlphaFoldDB" id="A0A2U2B6S3"/>
<accession>A0A2U2B6S3</accession>
<name>A0A2U2B6S3_9BACT</name>
<sequence length="74" mass="8688">MPLEIKLCKALQGQSHHLKVKRHLPLVRFDPQKHAKINLSLYEKVNSLISITSKASYLAPSYQRLEKPLFSYWR</sequence>
<keyword evidence="2" id="KW-1185">Reference proteome</keyword>